<reference evidence="2" key="1">
    <citation type="submission" date="2019-12" db="EMBL/GenBank/DDBJ databases">
        <title>An insight into the sialome of adult female Ixodes ricinus ticks feeding for 6 days.</title>
        <authorList>
            <person name="Perner J."/>
            <person name="Ribeiro J.M.C."/>
        </authorList>
    </citation>
    <scope>NUCLEOTIDE SEQUENCE</scope>
    <source>
        <strain evidence="2">Semi-engorged</strain>
        <tissue evidence="2">Salivary glands</tissue>
    </source>
</reference>
<sequence length="92" mass="9439">MATGTLTATATLTAATLTVCPAHPSLPPATLTTIHTARPRATRTATGTGIPTALGWTKIVAVKKSLAQVQGARSCKECFCTSWQTPSAAWAS</sequence>
<feature type="signal peptide" evidence="1">
    <location>
        <begin position="1"/>
        <end position="22"/>
    </location>
</feature>
<dbReference type="EMBL" id="GIFC01004498">
    <property type="protein sequence ID" value="MXU86581.1"/>
    <property type="molecule type" value="Transcribed_RNA"/>
</dbReference>
<accession>A0A6B0U845</accession>
<organism evidence="2">
    <name type="scientific">Ixodes ricinus</name>
    <name type="common">Common tick</name>
    <name type="synonym">Acarus ricinus</name>
    <dbReference type="NCBI Taxonomy" id="34613"/>
    <lineage>
        <taxon>Eukaryota</taxon>
        <taxon>Metazoa</taxon>
        <taxon>Ecdysozoa</taxon>
        <taxon>Arthropoda</taxon>
        <taxon>Chelicerata</taxon>
        <taxon>Arachnida</taxon>
        <taxon>Acari</taxon>
        <taxon>Parasitiformes</taxon>
        <taxon>Ixodida</taxon>
        <taxon>Ixodoidea</taxon>
        <taxon>Ixodidae</taxon>
        <taxon>Ixodinae</taxon>
        <taxon>Ixodes</taxon>
    </lineage>
</organism>
<protein>
    <submittedName>
        <fullName evidence="2">Putative secreted protein</fullName>
    </submittedName>
</protein>
<proteinExistence type="predicted"/>
<dbReference type="AlphaFoldDB" id="A0A6B0U845"/>
<keyword evidence="1" id="KW-0732">Signal</keyword>
<evidence type="ECO:0000256" key="1">
    <source>
        <dbReference type="SAM" id="SignalP"/>
    </source>
</evidence>
<feature type="chain" id="PRO_5025409741" evidence="1">
    <location>
        <begin position="23"/>
        <end position="92"/>
    </location>
</feature>
<evidence type="ECO:0000313" key="2">
    <source>
        <dbReference type="EMBL" id="MXU86581.1"/>
    </source>
</evidence>
<name>A0A6B0U845_IXORI</name>